<keyword evidence="2" id="KW-1185">Reference proteome</keyword>
<name>A0A917FG61_9HYPH</name>
<accession>A0A917FG61</accession>
<evidence type="ECO:0000313" key="2">
    <source>
        <dbReference type="Proteomes" id="UP000606044"/>
    </source>
</evidence>
<proteinExistence type="predicted"/>
<reference evidence="1" key="1">
    <citation type="journal article" date="2014" name="Int. J. Syst. Evol. Microbiol.">
        <title>Complete genome sequence of Corynebacterium casei LMG S-19264T (=DSM 44701T), isolated from a smear-ripened cheese.</title>
        <authorList>
            <consortium name="US DOE Joint Genome Institute (JGI-PGF)"/>
            <person name="Walter F."/>
            <person name="Albersmeier A."/>
            <person name="Kalinowski J."/>
            <person name="Ruckert C."/>
        </authorList>
    </citation>
    <scope>NUCLEOTIDE SEQUENCE</scope>
    <source>
        <strain evidence="1">CCM 7897</strain>
    </source>
</reference>
<sequence length="82" mass="8954">MAQTENPGALSINDFCQWAGIGRTLAYRQIQAGRLSTKKVGRRTLITMEAARSWLDALTMDQVQTKPGAARPARTAGQESHP</sequence>
<dbReference type="AlphaFoldDB" id="A0A917FG61"/>
<gene>
    <name evidence="1" type="ORF">GCM10007301_38120</name>
</gene>
<protein>
    <recommendedName>
        <fullName evidence="3">Helix-turn-helix domain-containing protein</fullName>
    </recommendedName>
</protein>
<reference evidence="1" key="2">
    <citation type="submission" date="2020-09" db="EMBL/GenBank/DDBJ databases">
        <authorList>
            <person name="Sun Q."/>
            <person name="Sedlacek I."/>
        </authorList>
    </citation>
    <scope>NUCLEOTIDE SEQUENCE</scope>
    <source>
        <strain evidence="1">CCM 7897</strain>
    </source>
</reference>
<comment type="caution">
    <text evidence="1">The sequence shown here is derived from an EMBL/GenBank/DDBJ whole genome shotgun (WGS) entry which is preliminary data.</text>
</comment>
<dbReference type="EMBL" id="BMCT01000006">
    <property type="protein sequence ID" value="GGF74639.1"/>
    <property type="molecule type" value="Genomic_DNA"/>
</dbReference>
<evidence type="ECO:0008006" key="3">
    <source>
        <dbReference type="Google" id="ProtNLM"/>
    </source>
</evidence>
<organism evidence="1 2">
    <name type="scientific">Azorhizobium oxalatiphilum</name>
    <dbReference type="NCBI Taxonomy" id="980631"/>
    <lineage>
        <taxon>Bacteria</taxon>
        <taxon>Pseudomonadati</taxon>
        <taxon>Pseudomonadota</taxon>
        <taxon>Alphaproteobacteria</taxon>
        <taxon>Hyphomicrobiales</taxon>
        <taxon>Xanthobacteraceae</taxon>
        <taxon>Azorhizobium</taxon>
    </lineage>
</organism>
<evidence type="ECO:0000313" key="1">
    <source>
        <dbReference type="EMBL" id="GGF74639.1"/>
    </source>
</evidence>
<dbReference type="Proteomes" id="UP000606044">
    <property type="component" value="Unassembled WGS sequence"/>
</dbReference>
<dbReference type="RefSeq" id="WP_188581532.1">
    <property type="nucleotide sequence ID" value="NZ_BMCT01000006.1"/>
</dbReference>